<keyword evidence="3" id="KW-1185">Reference proteome</keyword>
<keyword evidence="2" id="KW-0012">Acyltransferase</keyword>
<dbReference type="CDD" id="cd04301">
    <property type="entry name" value="NAT_SF"/>
    <property type="match status" value="1"/>
</dbReference>
<evidence type="ECO:0000313" key="2">
    <source>
        <dbReference type="EMBL" id="MFC4558442.1"/>
    </source>
</evidence>
<dbReference type="PROSITE" id="PS51186">
    <property type="entry name" value="GNAT"/>
    <property type="match status" value="1"/>
</dbReference>
<dbReference type="GO" id="GO:0016746">
    <property type="term" value="F:acyltransferase activity"/>
    <property type="evidence" value="ECO:0007669"/>
    <property type="project" value="UniProtKB-KW"/>
</dbReference>
<dbReference type="PANTHER" id="PTHR43441:SF12">
    <property type="entry name" value="RIBOSOMAL N-ACETYLTRANSFERASE YDAF-RELATED"/>
    <property type="match status" value="1"/>
</dbReference>
<dbReference type="InterPro" id="IPR016181">
    <property type="entry name" value="Acyl_CoA_acyltransferase"/>
</dbReference>
<gene>
    <name evidence="2" type="ORF">ACFO3D_09485</name>
</gene>
<protein>
    <submittedName>
        <fullName evidence="2">GNAT family N-acetyltransferase</fullName>
        <ecNumber evidence="2">2.3.-.-</ecNumber>
    </submittedName>
</protein>
<reference evidence="3" key="1">
    <citation type="journal article" date="2019" name="Int. J. Syst. Evol. Microbiol.">
        <title>The Global Catalogue of Microorganisms (GCM) 10K type strain sequencing project: providing services to taxonomists for standard genome sequencing and annotation.</title>
        <authorList>
            <consortium name="The Broad Institute Genomics Platform"/>
            <consortium name="The Broad Institute Genome Sequencing Center for Infectious Disease"/>
            <person name="Wu L."/>
            <person name="Ma J."/>
        </authorList>
    </citation>
    <scope>NUCLEOTIDE SEQUENCE [LARGE SCALE GENOMIC DNA]</scope>
    <source>
        <strain evidence="3">CGMCC 4.7426</strain>
    </source>
</reference>
<dbReference type="RefSeq" id="WP_390295162.1">
    <property type="nucleotide sequence ID" value="NZ_JBHSFU010000004.1"/>
</dbReference>
<accession>A0ABV9DI21</accession>
<dbReference type="PANTHER" id="PTHR43441">
    <property type="entry name" value="RIBOSOMAL-PROTEIN-SERINE ACETYLTRANSFERASE"/>
    <property type="match status" value="1"/>
</dbReference>
<dbReference type="Gene3D" id="3.40.630.30">
    <property type="match status" value="1"/>
</dbReference>
<dbReference type="InterPro" id="IPR051908">
    <property type="entry name" value="Ribosomal_N-acetyltransferase"/>
</dbReference>
<dbReference type="EC" id="2.3.-.-" evidence="2"/>
<feature type="domain" description="N-acetyltransferase" evidence="1">
    <location>
        <begin position="24"/>
        <end position="176"/>
    </location>
</feature>
<dbReference type="Pfam" id="PF13302">
    <property type="entry name" value="Acetyltransf_3"/>
    <property type="match status" value="1"/>
</dbReference>
<organism evidence="2 3">
    <name type="scientific">Virgibacillus kekensis</name>
    <dbReference type="NCBI Taxonomy" id="202261"/>
    <lineage>
        <taxon>Bacteria</taxon>
        <taxon>Bacillati</taxon>
        <taxon>Bacillota</taxon>
        <taxon>Bacilli</taxon>
        <taxon>Bacillales</taxon>
        <taxon>Bacillaceae</taxon>
        <taxon>Virgibacillus</taxon>
    </lineage>
</organism>
<comment type="caution">
    <text evidence="2">The sequence shown here is derived from an EMBL/GenBank/DDBJ whole genome shotgun (WGS) entry which is preliminary data.</text>
</comment>
<evidence type="ECO:0000259" key="1">
    <source>
        <dbReference type="PROSITE" id="PS51186"/>
    </source>
</evidence>
<dbReference type="Proteomes" id="UP001595989">
    <property type="component" value="Unassembled WGS sequence"/>
</dbReference>
<keyword evidence="2" id="KW-0808">Transferase</keyword>
<proteinExistence type="predicted"/>
<dbReference type="EMBL" id="JBHSFU010000004">
    <property type="protein sequence ID" value="MFC4558442.1"/>
    <property type="molecule type" value="Genomic_DNA"/>
</dbReference>
<dbReference type="InterPro" id="IPR000182">
    <property type="entry name" value="GNAT_dom"/>
</dbReference>
<dbReference type="SUPFAM" id="SSF55729">
    <property type="entry name" value="Acyl-CoA N-acyltransferases (Nat)"/>
    <property type="match status" value="1"/>
</dbReference>
<name>A0ABV9DI21_9BACI</name>
<sequence>MFIIEIDNEIALKPLDIKDAGFLFELTDSSRDVLRQWLPWVDGTKTIEDSKTFIRLAEKSLIEKRGLTTGIFYENNLAGVIGFNNFDWSNEIGYIGYWLGTDFQGKGIMTRAVNGLIDYAFHSLGLNRIEIRAAYGNRRSRAIPERLGFQIEGQIRQAEWLYDHYVDHVVYGMLASEWKFRRDI</sequence>
<evidence type="ECO:0000313" key="3">
    <source>
        <dbReference type="Proteomes" id="UP001595989"/>
    </source>
</evidence>